<sequence length="253" mass="27884">MFNFSSMSKYKIAYSIFLAMGLSLFSVLTIADDLSGMDKLQKDAPKNWGKWGTEDQVGALNYLDNAQVLRGISTIKTGERFTLQIPMTHGVGPVFPGRVPVQHFMSQDQSVYSSGKIDRLSGGMKYSDDAVFMYLQGTTHVDALGHAWYNNEVYNGKSADTTIHGHSFVDIGQIGEKAMVGRGVLLDVGKLLGDKNGRLAPNTCINLPDLKKTAVAQNVVIEKRDILLIRTGSMGRFYDEKDHDNWNALTEPG</sequence>
<feature type="non-terminal residue" evidence="1">
    <location>
        <position position="253"/>
    </location>
</feature>
<dbReference type="PANTHER" id="PTHR34861">
    <property type="match status" value="1"/>
</dbReference>
<dbReference type="Gene3D" id="3.50.30.50">
    <property type="entry name" value="Putative cyclase"/>
    <property type="match status" value="1"/>
</dbReference>
<evidence type="ECO:0000313" key="1">
    <source>
        <dbReference type="EMBL" id="KKL45659.1"/>
    </source>
</evidence>
<gene>
    <name evidence="1" type="ORF">LCGC14_2353420</name>
</gene>
<dbReference type="AlphaFoldDB" id="A0A0F9C905"/>
<protein>
    <recommendedName>
        <fullName evidence="2">Cyclase family protein</fullName>
    </recommendedName>
</protein>
<dbReference type="InterPro" id="IPR007325">
    <property type="entry name" value="KFase/CYL"/>
</dbReference>
<reference evidence="1" key="1">
    <citation type="journal article" date="2015" name="Nature">
        <title>Complex archaea that bridge the gap between prokaryotes and eukaryotes.</title>
        <authorList>
            <person name="Spang A."/>
            <person name="Saw J.H."/>
            <person name="Jorgensen S.L."/>
            <person name="Zaremba-Niedzwiedzka K."/>
            <person name="Martijn J."/>
            <person name="Lind A.E."/>
            <person name="van Eijk R."/>
            <person name="Schleper C."/>
            <person name="Guy L."/>
            <person name="Ettema T.J."/>
        </authorList>
    </citation>
    <scope>NUCLEOTIDE SEQUENCE</scope>
</reference>
<dbReference type="GO" id="GO:0004061">
    <property type="term" value="F:arylformamidase activity"/>
    <property type="evidence" value="ECO:0007669"/>
    <property type="project" value="InterPro"/>
</dbReference>
<dbReference type="GO" id="GO:0019441">
    <property type="term" value="P:L-tryptophan catabolic process to kynurenine"/>
    <property type="evidence" value="ECO:0007669"/>
    <property type="project" value="InterPro"/>
</dbReference>
<dbReference type="Pfam" id="PF04199">
    <property type="entry name" value="Cyclase"/>
    <property type="match status" value="1"/>
</dbReference>
<dbReference type="InterPro" id="IPR037175">
    <property type="entry name" value="KFase_sf"/>
</dbReference>
<comment type="caution">
    <text evidence="1">The sequence shown here is derived from an EMBL/GenBank/DDBJ whole genome shotgun (WGS) entry which is preliminary data.</text>
</comment>
<dbReference type="PANTHER" id="PTHR34861:SF10">
    <property type="entry name" value="CYCLASE"/>
    <property type="match status" value="1"/>
</dbReference>
<evidence type="ECO:0008006" key="2">
    <source>
        <dbReference type="Google" id="ProtNLM"/>
    </source>
</evidence>
<accession>A0A0F9C905</accession>
<dbReference type="EMBL" id="LAZR01034309">
    <property type="protein sequence ID" value="KKL45659.1"/>
    <property type="molecule type" value="Genomic_DNA"/>
</dbReference>
<dbReference type="SUPFAM" id="SSF102198">
    <property type="entry name" value="Putative cyclase"/>
    <property type="match status" value="1"/>
</dbReference>
<proteinExistence type="predicted"/>
<organism evidence="1">
    <name type="scientific">marine sediment metagenome</name>
    <dbReference type="NCBI Taxonomy" id="412755"/>
    <lineage>
        <taxon>unclassified sequences</taxon>
        <taxon>metagenomes</taxon>
        <taxon>ecological metagenomes</taxon>
    </lineage>
</organism>
<name>A0A0F9C905_9ZZZZ</name>